<gene>
    <name evidence="2" type="ORF">KC01_LOCUS20399</name>
</gene>
<keyword evidence="1" id="KW-1133">Transmembrane helix</keyword>
<protein>
    <submittedName>
        <fullName evidence="2">Uncharacterized protein</fullName>
    </submittedName>
</protein>
<evidence type="ECO:0000256" key="1">
    <source>
        <dbReference type="SAM" id="Phobius"/>
    </source>
</evidence>
<reference evidence="2 3" key="1">
    <citation type="submission" date="2024-04" db="EMBL/GenBank/DDBJ databases">
        <authorList>
            <person name="Waldvogel A.-M."/>
            <person name="Schoenle A."/>
        </authorList>
    </citation>
    <scope>NUCLEOTIDE SEQUENCE [LARGE SCALE GENOMIC DNA]</scope>
</reference>
<dbReference type="EMBL" id="OZ035841">
    <property type="protein sequence ID" value="CAL1590977.1"/>
    <property type="molecule type" value="Genomic_DNA"/>
</dbReference>
<feature type="transmembrane region" description="Helical" evidence="1">
    <location>
        <begin position="175"/>
        <end position="195"/>
    </location>
</feature>
<feature type="transmembrane region" description="Helical" evidence="1">
    <location>
        <begin position="55"/>
        <end position="79"/>
    </location>
</feature>
<feature type="transmembrane region" description="Helical" evidence="1">
    <location>
        <begin position="100"/>
        <end position="125"/>
    </location>
</feature>
<keyword evidence="3" id="KW-1185">Reference proteome</keyword>
<dbReference type="AlphaFoldDB" id="A0AAV2KSA6"/>
<sequence>MLFPVYMVIEHYVAVVHPMTYLSLKTGRGRLIRNISTGLAWVCDNMTNTSVTFDVILRVQASIFSLVVILPLCVYVLHLGFKQWKSKKHDPSWFVNYSDFFAYNVAVMELVGCAGYFALLFIIFYDYEKSMVFYELGSFAWYGQFLFPVFTVLEHYVAVVHPMTYVSLKKGRGILIRNICSGLVWVISSVLFYIATQTGFESAPAAALSAANREDQAMLEKT</sequence>
<evidence type="ECO:0000313" key="2">
    <source>
        <dbReference type="EMBL" id="CAL1590977.1"/>
    </source>
</evidence>
<proteinExistence type="predicted"/>
<accession>A0AAV2KSA6</accession>
<feature type="transmembrane region" description="Helical" evidence="1">
    <location>
        <begin position="145"/>
        <end position="168"/>
    </location>
</feature>
<name>A0AAV2KSA6_KNICA</name>
<evidence type="ECO:0000313" key="3">
    <source>
        <dbReference type="Proteomes" id="UP001497482"/>
    </source>
</evidence>
<keyword evidence="1" id="KW-0812">Transmembrane</keyword>
<keyword evidence="1" id="KW-0472">Membrane</keyword>
<organism evidence="2 3">
    <name type="scientific">Knipowitschia caucasica</name>
    <name type="common">Caucasian dwarf goby</name>
    <name type="synonym">Pomatoschistus caucasicus</name>
    <dbReference type="NCBI Taxonomy" id="637954"/>
    <lineage>
        <taxon>Eukaryota</taxon>
        <taxon>Metazoa</taxon>
        <taxon>Chordata</taxon>
        <taxon>Craniata</taxon>
        <taxon>Vertebrata</taxon>
        <taxon>Euteleostomi</taxon>
        <taxon>Actinopterygii</taxon>
        <taxon>Neopterygii</taxon>
        <taxon>Teleostei</taxon>
        <taxon>Neoteleostei</taxon>
        <taxon>Acanthomorphata</taxon>
        <taxon>Gobiaria</taxon>
        <taxon>Gobiiformes</taxon>
        <taxon>Gobioidei</taxon>
        <taxon>Gobiidae</taxon>
        <taxon>Gobiinae</taxon>
        <taxon>Knipowitschia</taxon>
    </lineage>
</organism>
<dbReference type="Proteomes" id="UP001497482">
    <property type="component" value="Chromosome 19"/>
</dbReference>